<evidence type="ECO:0000256" key="1">
    <source>
        <dbReference type="ARBA" id="ARBA00004651"/>
    </source>
</evidence>
<feature type="transmembrane region" description="Helical" evidence="8">
    <location>
        <begin position="164"/>
        <end position="181"/>
    </location>
</feature>
<comment type="caution">
    <text evidence="9">The sequence shown here is derived from an EMBL/GenBank/DDBJ whole genome shotgun (WGS) entry which is preliminary data.</text>
</comment>
<evidence type="ECO:0000256" key="7">
    <source>
        <dbReference type="ARBA" id="ARBA00023136"/>
    </source>
</evidence>
<keyword evidence="5 8" id="KW-0812">Transmembrane</keyword>
<dbReference type="InterPro" id="IPR004776">
    <property type="entry name" value="Mem_transp_PIN-like"/>
</dbReference>
<dbReference type="PANTHER" id="PTHR36838">
    <property type="entry name" value="AUXIN EFFLUX CARRIER FAMILY PROTEIN"/>
    <property type="match status" value="1"/>
</dbReference>
<evidence type="ECO:0000313" key="10">
    <source>
        <dbReference type="Proteomes" id="UP000632659"/>
    </source>
</evidence>
<name>A0A8J6P781_9FIRM</name>
<dbReference type="PANTHER" id="PTHR36838:SF1">
    <property type="entry name" value="SLR1864 PROTEIN"/>
    <property type="match status" value="1"/>
</dbReference>
<dbReference type="InterPro" id="IPR038770">
    <property type="entry name" value="Na+/solute_symporter_sf"/>
</dbReference>
<feature type="transmembrane region" description="Helical" evidence="8">
    <location>
        <begin position="126"/>
        <end position="144"/>
    </location>
</feature>
<evidence type="ECO:0000256" key="8">
    <source>
        <dbReference type="SAM" id="Phobius"/>
    </source>
</evidence>
<keyword evidence="7 8" id="KW-0472">Membrane</keyword>
<comment type="subcellular location">
    <subcellularLocation>
        <location evidence="1">Cell membrane</location>
        <topology evidence="1">Multi-pass membrane protein</topology>
    </subcellularLocation>
</comment>
<proteinExistence type="inferred from homology"/>
<evidence type="ECO:0000256" key="2">
    <source>
        <dbReference type="ARBA" id="ARBA00010145"/>
    </source>
</evidence>
<evidence type="ECO:0000256" key="4">
    <source>
        <dbReference type="ARBA" id="ARBA00022475"/>
    </source>
</evidence>
<dbReference type="Gene3D" id="1.20.1530.20">
    <property type="match status" value="1"/>
</dbReference>
<feature type="transmembrane region" description="Helical" evidence="8">
    <location>
        <begin position="225"/>
        <end position="248"/>
    </location>
</feature>
<organism evidence="9 10">
    <name type="scientific">Massiliimalia timonensis</name>
    <dbReference type="NCBI Taxonomy" id="1987501"/>
    <lineage>
        <taxon>Bacteria</taxon>
        <taxon>Bacillati</taxon>
        <taxon>Bacillota</taxon>
        <taxon>Clostridia</taxon>
        <taxon>Eubacteriales</taxon>
        <taxon>Oscillospiraceae</taxon>
        <taxon>Massiliimalia</taxon>
    </lineage>
</organism>
<feature type="transmembrane region" description="Helical" evidence="8">
    <location>
        <begin position="287"/>
        <end position="309"/>
    </location>
</feature>
<gene>
    <name evidence="9" type="ORF">H8702_05940</name>
</gene>
<keyword evidence="3" id="KW-0813">Transport</keyword>
<dbReference type="Pfam" id="PF03547">
    <property type="entry name" value="Mem_trans"/>
    <property type="match status" value="1"/>
</dbReference>
<dbReference type="Proteomes" id="UP000632659">
    <property type="component" value="Unassembled WGS sequence"/>
</dbReference>
<evidence type="ECO:0000256" key="6">
    <source>
        <dbReference type="ARBA" id="ARBA00022989"/>
    </source>
</evidence>
<dbReference type="GO" id="GO:0055085">
    <property type="term" value="P:transmembrane transport"/>
    <property type="evidence" value="ECO:0007669"/>
    <property type="project" value="InterPro"/>
</dbReference>
<reference evidence="9" key="1">
    <citation type="submission" date="2020-08" db="EMBL/GenBank/DDBJ databases">
        <title>Genome public.</title>
        <authorList>
            <person name="Liu C."/>
            <person name="Sun Q."/>
        </authorList>
    </citation>
    <scope>NUCLEOTIDE SEQUENCE</scope>
    <source>
        <strain evidence="9">NSJ-15</strain>
    </source>
</reference>
<keyword evidence="6 8" id="KW-1133">Transmembrane helix</keyword>
<dbReference type="AlphaFoldDB" id="A0A8J6P781"/>
<feature type="transmembrane region" description="Helical" evidence="8">
    <location>
        <begin position="254"/>
        <end position="275"/>
    </location>
</feature>
<feature type="transmembrane region" description="Helical" evidence="8">
    <location>
        <begin position="6"/>
        <end position="25"/>
    </location>
</feature>
<evidence type="ECO:0000256" key="3">
    <source>
        <dbReference type="ARBA" id="ARBA00022448"/>
    </source>
</evidence>
<feature type="transmembrane region" description="Helical" evidence="8">
    <location>
        <begin position="37"/>
        <end position="55"/>
    </location>
</feature>
<keyword evidence="4" id="KW-1003">Cell membrane</keyword>
<protein>
    <submittedName>
        <fullName evidence="9">AEC family transporter</fullName>
    </submittedName>
</protein>
<dbReference type="EMBL" id="JACRTL010000002">
    <property type="protein sequence ID" value="MBC8610664.1"/>
    <property type="molecule type" value="Genomic_DNA"/>
</dbReference>
<evidence type="ECO:0000313" key="9">
    <source>
        <dbReference type="EMBL" id="MBC8610664.1"/>
    </source>
</evidence>
<feature type="transmembrane region" description="Helical" evidence="8">
    <location>
        <begin position="67"/>
        <end position="89"/>
    </location>
</feature>
<keyword evidence="10" id="KW-1185">Reference proteome</keyword>
<dbReference type="GO" id="GO:0005886">
    <property type="term" value="C:plasma membrane"/>
    <property type="evidence" value="ECO:0007669"/>
    <property type="project" value="UniProtKB-SubCell"/>
</dbReference>
<feature type="transmembrane region" description="Helical" evidence="8">
    <location>
        <begin position="193"/>
        <end position="213"/>
    </location>
</feature>
<comment type="similarity">
    <text evidence="2">Belongs to the auxin efflux carrier (TC 2.A.69) family.</text>
</comment>
<dbReference type="RefSeq" id="WP_187536385.1">
    <property type="nucleotide sequence ID" value="NZ_JACRTL010000002.1"/>
</dbReference>
<accession>A0A8J6P781</accession>
<feature type="transmembrane region" description="Helical" evidence="8">
    <location>
        <begin position="101"/>
        <end position="120"/>
    </location>
</feature>
<sequence length="313" mass="34810">MDITLRVLQQVAIMLLLLGLGVLLYRIKLITDEGNRQLSSLLLFVVNPALIFITYDQAYDAKHLQGLLLSCILTAAGIFVMIVLSHFLVKDKHKEYQVERFAATYSNCGFIGIPIVNGVFGSEGVFYLTGVITVFNIFVWTHGILLMKGREGEKLTLKETAKNLFTPALVAALLGLIFYLLQIPVPELINESIGYVADMNTPLAMLIAGLTLAQSDLKRVLFNKRLYYISFLKLLLYPIILIVLFYWLPIDSVVLLSIVISLGGPVAAACTAMALRFNKSPVYASELFAMTTLFSAVTLPLVVMFHTLMDFLF</sequence>
<evidence type="ECO:0000256" key="5">
    <source>
        <dbReference type="ARBA" id="ARBA00022692"/>
    </source>
</evidence>